<proteinExistence type="predicted"/>
<feature type="region of interest" description="Disordered" evidence="1">
    <location>
        <begin position="80"/>
        <end position="105"/>
    </location>
</feature>
<dbReference type="EMBL" id="CP017157">
    <property type="protein sequence ID" value="AOP49424.1"/>
    <property type="molecule type" value="Genomic_DNA"/>
</dbReference>
<name>A0A1D7VRU6_9ACTN</name>
<reference evidence="3 4" key="1">
    <citation type="submission" date="2016-09" db="EMBL/GenBank/DDBJ databases">
        <title>Complete genome sequencing of Streptomyces lydicus 103 and metabolic pathways analysis of antibiotic biosynthesis.</title>
        <authorList>
            <person name="Jia N."/>
            <person name="Ding M.-Z."/>
            <person name="Gao F."/>
            <person name="Yuan Y.-J."/>
        </authorList>
    </citation>
    <scope>NUCLEOTIDE SEQUENCE [LARGE SCALE GENOMIC DNA]</scope>
    <source>
        <strain evidence="3 4">103</strain>
    </source>
</reference>
<evidence type="ECO:0000313" key="4">
    <source>
        <dbReference type="Proteomes" id="UP000094094"/>
    </source>
</evidence>
<keyword evidence="2" id="KW-0812">Transmembrane</keyword>
<feature type="region of interest" description="Disordered" evidence="1">
    <location>
        <begin position="42"/>
        <end position="61"/>
    </location>
</feature>
<keyword evidence="4" id="KW-1185">Reference proteome</keyword>
<dbReference type="Pfam" id="PF19721">
    <property type="entry name" value="DUF6215"/>
    <property type="match status" value="1"/>
</dbReference>
<dbReference type="InterPro" id="IPR046187">
    <property type="entry name" value="DUF6215"/>
</dbReference>
<dbReference type="KEGG" id="slc:SL103_27105"/>
<feature type="transmembrane region" description="Helical" evidence="2">
    <location>
        <begin position="12"/>
        <end position="35"/>
    </location>
</feature>
<protein>
    <submittedName>
        <fullName evidence="3">Uncharacterized protein</fullName>
    </submittedName>
</protein>
<organism evidence="3 4">
    <name type="scientific">Streptomyces lydicus</name>
    <dbReference type="NCBI Taxonomy" id="47763"/>
    <lineage>
        <taxon>Bacteria</taxon>
        <taxon>Bacillati</taxon>
        <taxon>Actinomycetota</taxon>
        <taxon>Actinomycetes</taxon>
        <taxon>Kitasatosporales</taxon>
        <taxon>Streptomycetaceae</taxon>
        <taxon>Streptomyces</taxon>
    </lineage>
</organism>
<keyword evidence="2" id="KW-1133">Transmembrane helix</keyword>
<dbReference type="Proteomes" id="UP000094094">
    <property type="component" value="Chromosome"/>
</dbReference>
<evidence type="ECO:0000313" key="3">
    <source>
        <dbReference type="EMBL" id="AOP49424.1"/>
    </source>
</evidence>
<evidence type="ECO:0000256" key="2">
    <source>
        <dbReference type="SAM" id="Phobius"/>
    </source>
</evidence>
<evidence type="ECO:0000256" key="1">
    <source>
        <dbReference type="SAM" id="MobiDB-lite"/>
    </source>
</evidence>
<gene>
    <name evidence="3" type="ORF">SL103_27105</name>
</gene>
<dbReference type="AlphaFoldDB" id="A0A1D7VRU6"/>
<dbReference type="RefSeq" id="WP_069571554.1">
    <property type="nucleotide sequence ID" value="NZ_CP017157.1"/>
</dbReference>
<accession>A0A1D7VRU6</accession>
<keyword evidence="2" id="KW-0472">Membrane</keyword>
<sequence>MDDNSARSKKGMGAGAQALAAVVLVSGLVGGMWGLRDLGDVSTDEPAPAACDGPHDARPSKRVSGAQLCTALNRRDLPALLGTPDERAETAGGSESWTKDAGGTKTVTPEATVELKTYAVKLSASYDHLRVAQSVRFLGETAEAKKVLGRPAVLYSDRTIALSFSFDGHKIGQSDSRPGGIARSLVVAKDAKDGGGSFEIALWRQDEGTPDDEALLRVAEKVLPTIPGWNAG</sequence>